<dbReference type="NCBIfam" id="TIGR03558">
    <property type="entry name" value="oxido_grp_1"/>
    <property type="match status" value="1"/>
</dbReference>
<feature type="domain" description="Luciferase-like" evidence="2">
    <location>
        <begin position="14"/>
        <end position="306"/>
    </location>
</feature>
<keyword evidence="4" id="KW-1185">Reference proteome</keyword>
<name>A0ABV5HK29_9VIBR</name>
<dbReference type="Pfam" id="PF00296">
    <property type="entry name" value="Bac_luciferase"/>
    <property type="match status" value="1"/>
</dbReference>
<dbReference type="EC" id="1.-.-.-" evidence="3"/>
<dbReference type="InterPro" id="IPR019949">
    <property type="entry name" value="CmoO-like"/>
</dbReference>
<dbReference type="SUPFAM" id="SSF51679">
    <property type="entry name" value="Bacterial luciferase-like"/>
    <property type="match status" value="1"/>
</dbReference>
<evidence type="ECO:0000259" key="2">
    <source>
        <dbReference type="Pfam" id="PF00296"/>
    </source>
</evidence>
<dbReference type="PANTHER" id="PTHR30137:SF6">
    <property type="entry name" value="LUCIFERASE-LIKE MONOOXYGENASE"/>
    <property type="match status" value="1"/>
</dbReference>
<dbReference type="InterPro" id="IPR050766">
    <property type="entry name" value="Bact_Lucif_Oxidored"/>
</dbReference>
<organism evidence="3 4">
    <name type="scientific">Vibrio olivae</name>
    <dbReference type="NCBI Taxonomy" id="1243002"/>
    <lineage>
        <taxon>Bacteria</taxon>
        <taxon>Pseudomonadati</taxon>
        <taxon>Pseudomonadota</taxon>
        <taxon>Gammaproteobacteria</taxon>
        <taxon>Vibrionales</taxon>
        <taxon>Vibrionaceae</taxon>
        <taxon>Vibrio</taxon>
    </lineage>
</organism>
<keyword evidence="3" id="KW-0560">Oxidoreductase</keyword>
<comment type="caution">
    <text evidence="3">The sequence shown here is derived from an EMBL/GenBank/DDBJ whole genome shotgun (WGS) entry which is preliminary data.</text>
</comment>
<protein>
    <submittedName>
        <fullName evidence="3">LLM class flavin-dependent oxidoreductase</fullName>
        <ecNumber evidence="3">1.-.-.-</ecNumber>
    </submittedName>
</protein>
<proteinExistence type="predicted"/>
<accession>A0ABV5HK29</accession>
<dbReference type="RefSeq" id="WP_390190545.1">
    <property type="nucleotide sequence ID" value="NZ_JBHMEP010000001.1"/>
</dbReference>
<gene>
    <name evidence="3" type="ORF">ACFFUV_06300</name>
</gene>
<dbReference type="Gene3D" id="3.20.20.30">
    <property type="entry name" value="Luciferase-like domain"/>
    <property type="match status" value="1"/>
</dbReference>
<comment type="similarity">
    <text evidence="1">To bacterial alkanal monooxygenase alpha and beta chains.</text>
</comment>
<dbReference type="Proteomes" id="UP001589645">
    <property type="component" value="Unassembled WGS sequence"/>
</dbReference>
<evidence type="ECO:0000313" key="3">
    <source>
        <dbReference type="EMBL" id="MFB9134584.1"/>
    </source>
</evidence>
<dbReference type="EMBL" id="JBHMEP010000001">
    <property type="protein sequence ID" value="MFB9134584.1"/>
    <property type="molecule type" value="Genomic_DNA"/>
</dbReference>
<dbReference type="PANTHER" id="PTHR30137">
    <property type="entry name" value="LUCIFERASE-LIKE MONOOXYGENASE"/>
    <property type="match status" value="1"/>
</dbReference>
<dbReference type="InterPro" id="IPR011251">
    <property type="entry name" value="Luciferase-like_dom"/>
</dbReference>
<dbReference type="InterPro" id="IPR036661">
    <property type="entry name" value="Luciferase-like_sf"/>
</dbReference>
<sequence length="335" mass="37195">MALLSDIPFSLLELAPIREGSSVGETLKQSLRYAQHADKLGFNRFWFAEHHNMPGIASAATSVLIGQVAAATENIRVGAGGIMLPNHPPLVVAEQFGTLESLYPGRIDLGLGRAPGSDQITSRALNRDERRADKFPEEVSELQRLLGPYQGKQPVRAFPGEGSNVPIWLLGSSLFSARLAARKGLPYVFAGHFAPRFLYDAIELYRREFQASDVLDKPYVMVGLPLVAADSDEQAEYLGTTSKQRILALIRGQELWMKPPVESMSGLWSTQEQEYIEQNFLSLSVSGGPATIQHRLEMFVRELGVDEFIFTNDLYDQQDRLHALEILAELKQADL</sequence>
<dbReference type="GO" id="GO:0016491">
    <property type="term" value="F:oxidoreductase activity"/>
    <property type="evidence" value="ECO:0007669"/>
    <property type="project" value="UniProtKB-KW"/>
</dbReference>
<reference evidence="3 4" key="1">
    <citation type="submission" date="2024-09" db="EMBL/GenBank/DDBJ databases">
        <authorList>
            <person name="Sun Q."/>
            <person name="Mori K."/>
        </authorList>
    </citation>
    <scope>NUCLEOTIDE SEQUENCE [LARGE SCALE GENOMIC DNA]</scope>
    <source>
        <strain evidence="3 4">CECT 8064</strain>
    </source>
</reference>
<evidence type="ECO:0000313" key="4">
    <source>
        <dbReference type="Proteomes" id="UP001589645"/>
    </source>
</evidence>
<evidence type="ECO:0000256" key="1">
    <source>
        <dbReference type="ARBA" id="ARBA00007789"/>
    </source>
</evidence>